<dbReference type="InterPro" id="IPR000653">
    <property type="entry name" value="DegT/StrS_aminotransferase"/>
</dbReference>
<sequence>MSTGTPTGRPTPVRSSEPVPFLDISGATNDVAEEIRAGWDELLRNGQYVGGKAVAAFEKEWAEYCGTEFAVGVANGTDALHLAIRALGIGPGDEVIVPANTFVATAEAVVLAGAVPRFADVDDGTLLLTPETIKAAVTPATKAVAVVHLYGQLPDMTAITQICDELGLVLIEDAAQAQGATWNGRKAGSFGKVGCFSFYPGKNLGAFGDAGAVVTSDAGLTQLMLSVRDHGRMQSEGGHYSHGVLGMNSRLDGVQAVVLSAKLRHLDGWNQQRRALMATYRELIDPARAKLVEQLEDGEGVHHLAVVQVDQRDRVRELLQERGIGTGIHYPVPCHVMGPYEQYADGPLPVAEAAAARQLSLPMFPHLSQDDARRVAEGLNEVLAELDR</sequence>
<comment type="similarity">
    <text evidence="2 3">Belongs to the DegT/DnrJ/EryC1 family.</text>
</comment>
<dbReference type="PIRSF" id="PIRSF000390">
    <property type="entry name" value="PLP_StrS"/>
    <property type="match status" value="1"/>
</dbReference>
<evidence type="ECO:0000256" key="2">
    <source>
        <dbReference type="ARBA" id="ARBA00037999"/>
    </source>
</evidence>
<dbReference type="InterPro" id="IPR015422">
    <property type="entry name" value="PyrdxlP-dep_Trfase_small"/>
</dbReference>
<keyword evidence="5" id="KW-0808">Transferase</keyword>
<feature type="region of interest" description="Disordered" evidence="4">
    <location>
        <begin position="1"/>
        <end position="20"/>
    </location>
</feature>
<evidence type="ECO:0000313" key="5">
    <source>
        <dbReference type="EMBL" id="GAA0930468.1"/>
    </source>
</evidence>
<evidence type="ECO:0000256" key="1">
    <source>
        <dbReference type="ARBA" id="ARBA00022898"/>
    </source>
</evidence>
<reference evidence="6" key="1">
    <citation type="journal article" date="2019" name="Int. J. Syst. Evol. Microbiol.">
        <title>The Global Catalogue of Microorganisms (GCM) 10K type strain sequencing project: providing services to taxonomists for standard genome sequencing and annotation.</title>
        <authorList>
            <consortium name="The Broad Institute Genomics Platform"/>
            <consortium name="The Broad Institute Genome Sequencing Center for Infectious Disease"/>
            <person name="Wu L."/>
            <person name="Ma J."/>
        </authorList>
    </citation>
    <scope>NUCLEOTIDE SEQUENCE [LARGE SCALE GENOMIC DNA]</scope>
    <source>
        <strain evidence="6">JCM 10977</strain>
    </source>
</reference>
<dbReference type="EMBL" id="BAAAHK010000003">
    <property type="protein sequence ID" value="GAA0930468.1"/>
    <property type="molecule type" value="Genomic_DNA"/>
</dbReference>
<dbReference type="CDD" id="cd00616">
    <property type="entry name" value="AHBA_syn"/>
    <property type="match status" value="1"/>
</dbReference>
<evidence type="ECO:0000256" key="4">
    <source>
        <dbReference type="SAM" id="MobiDB-lite"/>
    </source>
</evidence>
<organism evidence="5 6">
    <name type="scientific">Kribbella koreensis</name>
    <dbReference type="NCBI Taxonomy" id="57909"/>
    <lineage>
        <taxon>Bacteria</taxon>
        <taxon>Bacillati</taxon>
        <taxon>Actinomycetota</taxon>
        <taxon>Actinomycetes</taxon>
        <taxon>Propionibacteriales</taxon>
        <taxon>Kribbellaceae</taxon>
        <taxon>Kribbella</taxon>
    </lineage>
</organism>
<evidence type="ECO:0000256" key="3">
    <source>
        <dbReference type="RuleBase" id="RU004508"/>
    </source>
</evidence>
<dbReference type="InterPro" id="IPR015421">
    <property type="entry name" value="PyrdxlP-dep_Trfase_major"/>
</dbReference>
<dbReference type="Gene3D" id="3.40.640.10">
    <property type="entry name" value="Type I PLP-dependent aspartate aminotransferase-like (Major domain)"/>
    <property type="match status" value="1"/>
</dbReference>
<accession>A0ABP4A2D7</accession>
<keyword evidence="6" id="KW-1185">Reference proteome</keyword>
<keyword evidence="5" id="KW-0032">Aminotransferase</keyword>
<dbReference type="Proteomes" id="UP001500542">
    <property type="component" value="Unassembled WGS sequence"/>
</dbReference>
<protein>
    <submittedName>
        <fullName evidence="5">DegT/DnrJ/EryC1/StrS family aminotransferase</fullName>
    </submittedName>
</protein>
<dbReference type="PANTHER" id="PTHR30244:SF36">
    <property type="entry name" value="3-OXO-GLUCOSE-6-PHOSPHATE:GLUTAMATE AMINOTRANSFERASE"/>
    <property type="match status" value="1"/>
</dbReference>
<gene>
    <name evidence="5" type="ORF">GCM10009554_13600</name>
</gene>
<keyword evidence="1 3" id="KW-0663">Pyridoxal phosphate</keyword>
<proteinExistence type="inferred from homology"/>
<evidence type="ECO:0000313" key="6">
    <source>
        <dbReference type="Proteomes" id="UP001500542"/>
    </source>
</evidence>
<dbReference type="InterPro" id="IPR015424">
    <property type="entry name" value="PyrdxlP-dep_Trfase"/>
</dbReference>
<comment type="caution">
    <text evidence="5">The sequence shown here is derived from an EMBL/GenBank/DDBJ whole genome shotgun (WGS) entry which is preliminary data.</text>
</comment>
<name>A0ABP4A2D7_9ACTN</name>
<feature type="compositionally biased region" description="Low complexity" evidence="4">
    <location>
        <begin position="1"/>
        <end position="16"/>
    </location>
</feature>
<dbReference type="RefSeq" id="WP_343965956.1">
    <property type="nucleotide sequence ID" value="NZ_BAAAHK010000003.1"/>
</dbReference>
<dbReference type="GO" id="GO:0008483">
    <property type="term" value="F:transaminase activity"/>
    <property type="evidence" value="ECO:0007669"/>
    <property type="project" value="UniProtKB-KW"/>
</dbReference>
<dbReference type="SUPFAM" id="SSF53383">
    <property type="entry name" value="PLP-dependent transferases"/>
    <property type="match status" value="1"/>
</dbReference>
<dbReference type="Gene3D" id="3.90.1150.10">
    <property type="entry name" value="Aspartate Aminotransferase, domain 1"/>
    <property type="match status" value="1"/>
</dbReference>
<dbReference type="PANTHER" id="PTHR30244">
    <property type="entry name" value="TRANSAMINASE"/>
    <property type="match status" value="1"/>
</dbReference>
<dbReference type="Pfam" id="PF01041">
    <property type="entry name" value="DegT_DnrJ_EryC1"/>
    <property type="match status" value="1"/>
</dbReference>